<evidence type="ECO:0000313" key="2">
    <source>
        <dbReference type="RefSeq" id="XP_033310543.1"/>
    </source>
</evidence>
<dbReference type="RefSeq" id="XP_033310543.1">
    <property type="nucleotide sequence ID" value="XM_033454652.1"/>
</dbReference>
<accession>A0A6P8MQ86</accession>
<organism evidence="1 2">
    <name type="scientific">Bombus bifarius</name>
    <dbReference type="NCBI Taxonomy" id="103933"/>
    <lineage>
        <taxon>Eukaryota</taxon>
        <taxon>Metazoa</taxon>
        <taxon>Ecdysozoa</taxon>
        <taxon>Arthropoda</taxon>
        <taxon>Hexapoda</taxon>
        <taxon>Insecta</taxon>
        <taxon>Pterygota</taxon>
        <taxon>Neoptera</taxon>
        <taxon>Endopterygota</taxon>
        <taxon>Hymenoptera</taxon>
        <taxon>Apocrita</taxon>
        <taxon>Aculeata</taxon>
        <taxon>Apoidea</taxon>
        <taxon>Anthophila</taxon>
        <taxon>Apidae</taxon>
        <taxon>Bombus</taxon>
        <taxon>Pyrobombus</taxon>
    </lineage>
</organism>
<gene>
    <name evidence="2" type="primary">LOC117211075</name>
</gene>
<proteinExistence type="predicted"/>
<dbReference type="KEGG" id="bbif:117211075"/>
<dbReference type="Proteomes" id="UP000515164">
    <property type="component" value="Unplaced"/>
</dbReference>
<name>A0A6P8MQ86_9HYME</name>
<sequence length="184" mass="21016">MWIISFSKLLITNRIVSLFDYKEFLKFYSFDDALLTWNIHILLRSCSFNTASLTWSIPAVRTASSGSSYVLNTYYGYLYPSYIYCCVSVDLFVAMSHIFLIFEFSFPLDNRKSIVEQQSLTVIAIKVSLSIPFQLTDAYYVLWNGSIIRLCGIPACTLPSTMINRALGFHYLHYSISSVTLPLA</sequence>
<evidence type="ECO:0000313" key="1">
    <source>
        <dbReference type="Proteomes" id="UP000515164"/>
    </source>
</evidence>
<reference evidence="2" key="1">
    <citation type="submission" date="2025-08" db="UniProtKB">
        <authorList>
            <consortium name="RefSeq"/>
        </authorList>
    </citation>
    <scope>IDENTIFICATION</scope>
    <source>
        <tissue evidence="2">Muscle</tissue>
    </source>
</reference>
<dbReference type="AlphaFoldDB" id="A0A6P8MQ86"/>
<protein>
    <submittedName>
        <fullName evidence="2">Uncharacterized protein LOC117211075</fullName>
    </submittedName>
</protein>
<dbReference type="GeneID" id="117211075"/>
<keyword evidence="1" id="KW-1185">Reference proteome</keyword>